<organism evidence="10 11">
    <name type="scientific">Denticeps clupeoides</name>
    <name type="common">denticle herring</name>
    <dbReference type="NCBI Taxonomy" id="299321"/>
    <lineage>
        <taxon>Eukaryota</taxon>
        <taxon>Metazoa</taxon>
        <taxon>Chordata</taxon>
        <taxon>Craniata</taxon>
        <taxon>Vertebrata</taxon>
        <taxon>Euteleostomi</taxon>
        <taxon>Actinopterygii</taxon>
        <taxon>Neopterygii</taxon>
        <taxon>Teleostei</taxon>
        <taxon>Clupei</taxon>
        <taxon>Clupeiformes</taxon>
        <taxon>Denticipitoidei</taxon>
        <taxon>Denticipitidae</taxon>
        <taxon>Denticeps</taxon>
    </lineage>
</organism>
<dbReference type="GO" id="GO:0005576">
    <property type="term" value="C:extracellular region"/>
    <property type="evidence" value="ECO:0007669"/>
    <property type="project" value="UniProtKB-SubCell"/>
</dbReference>
<keyword evidence="3" id="KW-0053">Apoptosis</keyword>
<evidence type="ECO:0000256" key="5">
    <source>
        <dbReference type="ARBA" id="ARBA00022737"/>
    </source>
</evidence>
<proteinExistence type="predicted"/>
<name>A0AAY4E7Y1_9TELE</name>
<reference evidence="10" key="3">
    <citation type="submission" date="2025-09" db="UniProtKB">
        <authorList>
            <consortium name="Ensembl"/>
        </authorList>
    </citation>
    <scope>IDENTIFICATION</scope>
</reference>
<evidence type="ECO:0000256" key="2">
    <source>
        <dbReference type="ARBA" id="ARBA00022525"/>
    </source>
</evidence>
<dbReference type="GO" id="GO:0006915">
    <property type="term" value="P:apoptotic process"/>
    <property type="evidence" value="ECO:0007669"/>
    <property type="project" value="UniProtKB-KW"/>
</dbReference>
<sequence>MYTTAFSGSAPHANETFAHEDPVTGKVLICDYCPPGHFVMAHCTAGMPTLCKPCPPNYFTEFWNYLPKCLFCSTFCDQNQVVKKECTAVNNRVCECKGGYFLDMDFCIRHKKCAPGQGIKRRGTPYADTECEGCPDGTFSSESYQTDACAKHTDCKSQGLRLALNGTSWHDNLCTSCEENGSKGMFQKGMVLLNSS</sequence>
<dbReference type="Gene3D" id="2.10.50.10">
    <property type="entry name" value="Tumor Necrosis Factor Receptor, subunit A, domain 2"/>
    <property type="match status" value="2"/>
</dbReference>
<evidence type="ECO:0000256" key="7">
    <source>
        <dbReference type="ARBA" id="ARBA00023180"/>
    </source>
</evidence>
<dbReference type="Proteomes" id="UP000694580">
    <property type="component" value="Chromosome 7"/>
</dbReference>
<feature type="disulfide bond" evidence="8">
    <location>
        <begin position="76"/>
        <end position="94"/>
    </location>
</feature>
<evidence type="ECO:0000313" key="11">
    <source>
        <dbReference type="Proteomes" id="UP000694580"/>
    </source>
</evidence>
<dbReference type="InterPro" id="IPR001368">
    <property type="entry name" value="TNFR/NGFR_Cys_rich_reg"/>
</dbReference>
<gene>
    <name evidence="10" type="primary">LOC114794177</name>
</gene>
<dbReference type="GeneTree" id="ENSGT00940000155167"/>
<evidence type="ECO:0000256" key="4">
    <source>
        <dbReference type="ARBA" id="ARBA00022729"/>
    </source>
</evidence>
<feature type="disulfide bond" evidence="8">
    <location>
        <begin position="54"/>
        <end position="69"/>
    </location>
</feature>
<evidence type="ECO:0000256" key="1">
    <source>
        <dbReference type="ARBA" id="ARBA00004613"/>
    </source>
</evidence>
<feature type="domain" description="TNFR-Cys" evidence="9">
    <location>
        <begin position="53"/>
        <end position="94"/>
    </location>
</feature>
<reference evidence="10" key="2">
    <citation type="submission" date="2025-08" db="UniProtKB">
        <authorList>
            <consortium name="Ensembl"/>
        </authorList>
    </citation>
    <scope>IDENTIFICATION</scope>
</reference>
<keyword evidence="5" id="KW-0677">Repeat</keyword>
<dbReference type="SUPFAM" id="SSF57586">
    <property type="entry name" value="TNF receptor-like"/>
    <property type="match status" value="2"/>
</dbReference>
<accession>A0AAY4E7Y1</accession>
<feature type="repeat" description="TNFR-Cys" evidence="8">
    <location>
        <begin position="53"/>
        <end position="94"/>
    </location>
</feature>
<evidence type="ECO:0000256" key="6">
    <source>
        <dbReference type="ARBA" id="ARBA00023157"/>
    </source>
</evidence>
<dbReference type="Pfam" id="PF00020">
    <property type="entry name" value="TNFR_c6"/>
    <property type="match status" value="2"/>
</dbReference>
<evidence type="ECO:0000313" key="10">
    <source>
        <dbReference type="Ensembl" id="ENSDCDP00010053041.1"/>
    </source>
</evidence>
<dbReference type="InterPro" id="IPR052459">
    <property type="entry name" value="TNFRSF_decoy_receptor"/>
</dbReference>
<keyword evidence="11" id="KW-1185">Reference proteome</keyword>
<keyword evidence="2" id="KW-0964">Secreted</keyword>
<dbReference type="SMART" id="SM00208">
    <property type="entry name" value="TNFR"/>
    <property type="match status" value="4"/>
</dbReference>
<keyword evidence="7" id="KW-0325">Glycoprotein</keyword>
<dbReference type="Ensembl" id="ENSDCDT00010063537.1">
    <property type="protein sequence ID" value="ENSDCDP00010053041.1"/>
    <property type="gene ID" value="ENSDCDG00010030879.1"/>
</dbReference>
<dbReference type="PANTHER" id="PTHR23097">
    <property type="entry name" value="TUMOR NECROSIS FACTOR RECEPTOR SUPERFAMILY MEMBER"/>
    <property type="match status" value="1"/>
</dbReference>
<evidence type="ECO:0000256" key="8">
    <source>
        <dbReference type="PROSITE-ProRule" id="PRU00206"/>
    </source>
</evidence>
<dbReference type="PANTHER" id="PTHR23097:SF181">
    <property type="entry name" value="CASPASE-8-LIKE"/>
    <property type="match status" value="1"/>
</dbReference>
<keyword evidence="4" id="KW-0732">Signal</keyword>
<keyword evidence="6 8" id="KW-1015">Disulfide bond</keyword>
<comment type="subcellular location">
    <subcellularLocation>
        <location evidence="1">Secreted</location>
    </subcellularLocation>
</comment>
<comment type="caution">
    <text evidence="8">Lacks conserved residue(s) required for the propagation of feature annotation.</text>
</comment>
<evidence type="ECO:0000259" key="9">
    <source>
        <dbReference type="PROSITE" id="PS50050"/>
    </source>
</evidence>
<reference evidence="10 11" key="1">
    <citation type="submission" date="2020-06" db="EMBL/GenBank/DDBJ databases">
        <authorList>
            <consortium name="Wellcome Sanger Institute Data Sharing"/>
        </authorList>
    </citation>
    <scope>NUCLEOTIDE SEQUENCE [LARGE SCALE GENOMIC DNA]</scope>
</reference>
<dbReference type="AlphaFoldDB" id="A0AAY4E7Y1"/>
<protein>
    <recommendedName>
        <fullName evidence="9">TNFR-Cys domain-containing protein</fullName>
    </recommendedName>
</protein>
<dbReference type="PROSITE" id="PS50050">
    <property type="entry name" value="TNFR_NGFR_2"/>
    <property type="match status" value="1"/>
</dbReference>
<evidence type="ECO:0000256" key="3">
    <source>
        <dbReference type="ARBA" id="ARBA00022703"/>
    </source>
</evidence>